<protein>
    <submittedName>
        <fullName evidence="1">Uncharacterized protein</fullName>
    </submittedName>
</protein>
<dbReference type="Proteomes" id="UP000179145">
    <property type="component" value="Chromosome"/>
</dbReference>
<dbReference type="KEGG" id="kba:A0U89_06815"/>
<dbReference type="OrthoDB" id="7943907at2"/>
<dbReference type="RefSeq" id="WP_070402596.1">
    <property type="nucleotide sequence ID" value="NZ_CP014674.1"/>
</dbReference>
<proteinExistence type="predicted"/>
<dbReference type="EMBL" id="CP014674">
    <property type="protein sequence ID" value="AOX16891.1"/>
    <property type="molecule type" value="Genomic_DNA"/>
</dbReference>
<gene>
    <name evidence="1" type="ORF">A0U89_06815</name>
</gene>
<evidence type="ECO:0000313" key="1">
    <source>
        <dbReference type="EMBL" id="AOX16891.1"/>
    </source>
</evidence>
<evidence type="ECO:0000313" key="2">
    <source>
        <dbReference type="Proteomes" id="UP000179145"/>
    </source>
</evidence>
<dbReference type="AlphaFoldDB" id="A0A1D8UTB7"/>
<reference evidence="1 2" key="1">
    <citation type="journal article" date="2016" name="Microb. Cell Fact.">
        <title>Dissection of exopolysaccharide biosynthesis in Kozakia baliensis.</title>
        <authorList>
            <person name="Brandt J.U."/>
            <person name="Jakob F."/>
            <person name="Behr J."/>
            <person name="Geissler A.J."/>
            <person name="Vogel R.F."/>
        </authorList>
    </citation>
    <scope>NUCLEOTIDE SEQUENCE [LARGE SCALE GENOMIC DNA]</scope>
    <source>
        <strain evidence="1 2">DSM 14400</strain>
    </source>
</reference>
<sequence>MMECKRGDKLTLTALAPDEIYFNTLFVRFMREHGENVRFADPNSREQGTHFITKRVPASRTIKQKLLEPIDLRRLSAEDVGAIQNSGALFARKCSPNVSRAMIAFWKKSQDIEQKPAA</sequence>
<accession>A0A1D8UTB7</accession>
<name>A0A1D8UTB7_9PROT</name>
<dbReference type="STRING" id="153496.A0U89_06815"/>
<organism evidence="1 2">
    <name type="scientific">Kozakia baliensis</name>
    <dbReference type="NCBI Taxonomy" id="153496"/>
    <lineage>
        <taxon>Bacteria</taxon>
        <taxon>Pseudomonadati</taxon>
        <taxon>Pseudomonadota</taxon>
        <taxon>Alphaproteobacteria</taxon>
        <taxon>Acetobacterales</taxon>
        <taxon>Acetobacteraceae</taxon>
        <taxon>Kozakia</taxon>
    </lineage>
</organism>
<keyword evidence="2" id="KW-1185">Reference proteome</keyword>